<organism evidence="1 2">
    <name type="scientific">Amycolatopsis rubida</name>
    <dbReference type="NCBI Taxonomy" id="112413"/>
    <lineage>
        <taxon>Bacteria</taxon>
        <taxon>Bacillati</taxon>
        <taxon>Actinomycetota</taxon>
        <taxon>Actinomycetes</taxon>
        <taxon>Pseudonocardiales</taxon>
        <taxon>Pseudonocardiaceae</taxon>
        <taxon>Amycolatopsis</taxon>
    </lineage>
</organism>
<protein>
    <submittedName>
        <fullName evidence="1">Uncharacterized protein</fullName>
    </submittedName>
</protein>
<sequence>MDPLSADPVPSAAAADLLARYAPAEVARPSAGTLIASVLRAVRAEGDDARPDPADVTVGDLVGALRLFPEHAVDLKRAERALIEAAMDRGSSWDALGRELGGRSRQAMYQHYRRIGGTRSWPTTRAGL</sequence>
<accession>A0A1I5X2R9</accession>
<dbReference type="EMBL" id="FOWC01000010">
    <property type="protein sequence ID" value="SFQ26161.1"/>
    <property type="molecule type" value="Genomic_DNA"/>
</dbReference>
<evidence type="ECO:0000313" key="1">
    <source>
        <dbReference type="EMBL" id="SFQ26161.1"/>
    </source>
</evidence>
<dbReference type="Proteomes" id="UP000199137">
    <property type="component" value="Unassembled WGS sequence"/>
</dbReference>
<proteinExistence type="predicted"/>
<name>A0A1I5X2R9_9PSEU</name>
<evidence type="ECO:0000313" key="2">
    <source>
        <dbReference type="Proteomes" id="UP000199137"/>
    </source>
</evidence>
<dbReference type="AlphaFoldDB" id="A0A1I5X2R9"/>
<reference evidence="1 2" key="1">
    <citation type="submission" date="2016-10" db="EMBL/GenBank/DDBJ databases">
        <authorList>
            <person name="de Groot N.N."/>
        </authorList>
    </citation>
    <scope>NUCLEOTIDE SEQUENCE [LARGE SCALE GENOMIC DNA]</scope>
    <source>
        <strain evidence="1 2">DSM 44637</strain>
    </source>
</reference>
<gene>
    <name evidence="1" type="ORF">SAMN05421854_1101</name>
</gene>
<feature type="non-terminal residue" evidence="1">
    <location>
        <position position="128"/>
    </location>
</feature>